<feature type="chain" id="PRO_5047376348" description="Outer membrane protein beta-barrel domain-containing protein" evidence="1">
    <location>
        <begin position="22"/>
        <end position="129"/>
    </location>
</feature>
<sequence>MKMLRLLIAAAAFAAPHAAFAEGLGAEINYGRADGHWGTEIGAGYALEMAGFSLTPGGGVYLRDGDTRLYGRVEAAYTIPLSATIGAGARLSGDDVRPYATVAMPLIPKLRAKANIGPKYYAVGLTLGY</sequence>
<protein>
    <recommendedName>
        <fullName evidence="4">Outer membrane protein beta-barrel domain-containing protein</fullName>
    </recommendedName>
</protein>
<name>A0ABU3ZWW2_9SPHN</name>
<accession>A0ABU3ZWW2</accession>
<proteinExistence type="predicted"/>
<keyword evidence="3" id="KW-1185">Reference proteome</keyword>
<evidence type="ECO:0008006" key="4">
    <source>
        <dbReference type="Google" id="ProtNLM"/>
    </source>
</evidence>
<dbReference type="EMBL" id="JAPTHD010000003">
    <property type="protein sequence ID" value="MDV5824019.1"/>
    <property type="molecule type" value="Genomic_DNA"/>
</dbReference>
<reference evidence="3" key="1">
    <citation type="journal article" date="2022" name="J Environ Chem Eng">
        <title>Biodegradation of petroleum oil using a constructed nonpathogenic and heavy metal-tolerant bacterial consortium isolated from marine sponges.</title>
        <authorList>
            <person name="Dechsakulwatana C."/>
            <person name="Rungsihiranrut A."/>
            <person name="Muangchinda C."/>
            <person name="Ningthoujam R."/>
            <person name="Klankeo P."/>
            <person name="Pinyakong O."/>
        </authorList>
    </citation>
    <scope>NUCLEOTIDE SEQUENCE [LARGE SCALE GENOMIC DNA]</scope>
    <source>
        <strain evidence="3">MO2-4</strain>
    </source>
</reference>
<evidence type="ECO:0000313" key="3">
    <source>
        <dbReference type="Proteomes" id="UP001185984"/>
    </source>
</evidence>
<evidence type="ECO:0000256" key="1">
    <source>
        <dbReference type="SAM" id="SignalP"/>
    </source>
</evidence>
<organism evidence="2 3">
    <name type="scientific">Sphingobium naphthae</name>
    <dbReference type="NCBI Taxonomy" id="1886786"/>
    <lineage>
        <taxon>Bacteria</taxon>
        <taxon>Pseudomonadati</taxon>
        <taxon>Pseudomonadota</taxon>
        <taxon>Alphaproteobacteria</taxon>
        <taxon>Sphingomonadales</taxon>
        <taxon>Sphingomonadaceae</taxon>
        <taxon>Sphingobium</taxon>
    </lineage>
</organism>
<gene>
    <name evidence="2" type="ORF">O0R41_10465</name>
</gene>
<dbReference type="RefSeq" id="WP_317516842.1">
    <property type="nucleotide sequence ID" value="NZ_JAPTHD010000003.1"/>
</dbReference>
<feature type="signal peptide" evidence="1">
    <location>
        <begin position="1"/>
        <end position="21"/>
    </location>
</feature>
<dbReference type="Proteomes" id="UP001185984">
    <property type="component" value="Unassembled WGS sequence"/>
</dbReference>
<keyword evidence="1" id="KW-0732">Signal</keyword>
<evidence type="ECO:0000313" key="2">
    <source>
        <dbReference type="EMBL" id="MDV5824019.1"/>
    </source>
</evidence>
<comment type="caution">
    <text evidence="2">The sequence shown here is derived from an EMBL/GenBank/DDBJ whole genome shotgun (WGS) entry which is preliminary data.</text>
</comment>